<sequence length="60" mass="6653">MNYAEQIVRQQHMLLGGGNFIPAQRSLTGMINKPSGMLINKPATSLAFLWSHYSDAVTMD</sequence>
<name>A0ABW1VI03_9GAMM</name>
<evidence type="ECO:0000313" key="2">
    <source>
        <dbReference type="Proteomes" id="UP001596215"/>
    </source>
</evidence>
<reference evidence="2" key="1">
    <citation type="journal article" date="2019" name="Int. J. Syst. Evol. Microbiol.">
        <title>The Global Catalogue of Microorganisms (GCM) 10K type strain sequencing project: providing services to taxonomists for standard genome sequencing and annotation.</title>
        <authorList>
            <consortium name="The Broad Institute Genomics Platform"/>
            <consortium name="The Broad Institute Genome Sequencing Center for Infectious Disease"/>
            <person name="Wu L."/>
            <person name="Ma J."/>
        </authorList>
    </citation>
    <scope>NUCLEOTIDE SEQUENCE [LARGE SCALE GENOMIC DNA]</scope>
    <source>
        <strain evidence="2">CGMCC 4.1530</strain>
    </source>
</reference>
<dbReference type="EMBL" id="JBHSUC010000001">
    <property type="protein sequence ID" value="MFC6360734.1"/>
    <property type="molecule type" value="Genomic_DNA"/>
</dbReference>
<comment type="caution">
    <text evidence="1">The sequence shown here is derived from an EMBL/GenBank/DDBJ whole genome shotgun (WGS) entry which is preliminary data.</text>
</comment>
<dbReference type="RefSeq" id="WP_212710570.1">
    <property type="nucleotide sequence ID" value="NZ_BAAAFW010000059.1"/>
</dbReference>
<gene>
    <name evidence="1" type="ORF">ACFP73_01220</name>
</gene>
<dbReference type="Proteomes" id="UP001596215">
    <property type="component" value="Unassembled WGS sequence"/>
</dbReference>
<accession>A0ABW1VI03</accession>
<keyword evidence="2" id="KW-1185">Reference proteome</keyword>
<proteinExistence type="predicted"/>
<organism evidence="1 2">
    <name type="scientific">Tatumella punctata</name>
    <dbReference type="NCBI Taxonomy" id="399969"/>
    <lineage>
        <taxon>Bacteria</taxon>
        <taxon>Pseudomonadati</taxon>
        <taxon>Pseudomonadota</taxon>
        <taxon>Gammaproteobacteria</taxon>
        <taxon>Enterobacterales</taxon>
        <taxon>Erwiniaceae</taxon>
        <taxon>Tatumella</taxon>
    </lineage>
</organism>
<evidence type="ECO:0000313" key="1">
    <source>
        <dbReference type="EMBL" id="MFC6360734.1"/>
    </source>
</evidence>
<protein>
    <submittedName>
        <fullName evidence="1">Uncharacterized protein</fullName>
    </submittedName>
</protein>